<reference evidence="1" key="1">
    <citation type="submission" date="2022-11" db="EMBL/GenBank/DDBJ databases">
        <title>Genome Sequence of Boeremia exigua.</title>
        <authorList>
            <person name="Buettner E."/>
        </authorList>
    </citation>
    <scope>NUCLEOTIDE SEQUENCE</scope>
    <source>
        <strain evidence="1">CU02</strain>
    </source>
</reference>
<proteinExistence type="predicted"/>
<sequence length="154" mass="17125">MLEHSMNNSEGVQNTLFNLLYTLGAWGMVLLFSEASLFMLYYRHSKNKAIKSLEATIAAQKDELEAHKLQLKFVQDMHQSEESFKTIVNLMGDDWRDRAVGLEALFPSAGPTAPATPTRPWSPLDALNQLLPTPLGLLLMVLAAGAAWILVPWS</sequence>
<comment type="caution">
    <text evidence="1">The sequence shown here is derived from an EMBL/GenBank/DDBJ whole genome shotgun (WGS) entry which is preliminary data.</text>
</comment>
<organism evidence="1 2">
    <name type="scientific">Boeremia exigua</name>
    <dbReference type="NCBI Taxonomy" id="749465"/>
    <lineage>
        <taxon>Eukaryota</taxon>
        <taxon>Fungi</taxon>
        <taxon>Dikarya</taxon>
        <taxon>Ascomycota</taxon>
        <taxon>Pezizomycotina</taxon>
        <taxon>Dothideomycetes</taxon>
        <taxon>Pleosporomycetidae</taxon>
        <taxon>Pleosporales</taxon>
        <taxon>Pleosporineae</taxon>
        <taxon>Didymellaceae</taxon>
        <taxon>Boeremia</taxon>
    </lineage>
</organism>
<dbReference type="Proteomes" id="UP001153331">
    <property type="component" value="Unassembled WGS sequence"/>
</dbReference>
<evidence type="ECO:0000313" key="1">
    <source>
        <dbReference type="EMBL" id="KAJ8107269.1"/>
    </source>
</evidence>
<name>A0ACC2HW02_9PLEO</name>
<gene>
    <name evidence="1" type="ORF">OPT61_g8983</name>
</gene>
<protein>
    <submittedName>
        <fullName evidence="1">Uncharacterized protein</fullName>
    </submittedName>
</protein>
<dbReference type="EMBL" id="JAPHNI010000965">
    <property type="protein sequence ID" value="KAJ8107269.1"/>
    <property type="molecule type" value="Genomic_DNA"/>
</dbReference>
<keyword evidence="2" id="KW-1185">Reference proteome</keyword>
<evidence type="ECO:0000313" key="2">
    <source>
        <dbReference type="Proteomes" id="UP001153331"/>
    </source>
</evidence>
<accession>A0ACC2HW02</accession>